<dbReference type="SMR" id="B4N1X1"/>
<evidence type="ECO:0000256" key="10">
    <source>
        <dbReference type="ARBA" id="ARBA00048513"/>
    </source>
</evidence>
<dbReference type="PRINTS" id="PR00111">
    <property type="entry name" value="ABHYDROLASE"/>
</dbReference>
<comment type="similarity">
    <text evidence="1">Belongs to the AB hydrolase superfamily.</text>
</comment>
<comment type="catalytic activity">
    <reaction evidence="6">
        <text>a 1,3-diacyl-sn-glycerol + H2O = a 1-acyl-sn-glycerol + a fatty acid + H(+)</text>
        <dbReference type="Rhea" id="RHEA:38503"/>
        <dbReference type="ChEBI" id="CHEBI:15377"/>
        <dbReference type="ChEBI" id="CHEBI:15378"/>
        <dbReference type="ChEBI" id="CHEBI:28868"/>
        <dbReference type="ChEBI" id="CHEBI:64683"/>
        <dbReference type="ChEBI" id="CHEBI:77272"/>
    </reaction>
</comment>
<dbReference type="PANTHER" id="PTHR46118:SF4">
    <property type="entry name" value="PROTEIN ABHD11"/>
    <property type="match status" value="1"/>
</dbReference>
<dbReference type="GO" id="GO:0052689">
    <property type="term" value="F:carboxylic ester hydrolase activity"/>
    <property type="evidence" value="ECO:0007669"/>
    <property type="project" value="TreeGrafter"/>
</dbReference>
<evidence type="ECO:0000313" key="14">
    <source>
        <dbReference type="Proteomes" id="UP000007798"/>
    </source>
</evidence>
<evidence type="ECO:0000313" key="13">
    <source>
        <dbReference type="EMBL" id="EDW78360.1"/>
    </source>
</evidence>
<comment type="catalytic activity">
    <reaction evidence="10">
        <text>1-octadecanoyl-2-(9Z-octadecenoyl)-sn-glycerol + H2O = 2-(9Z-octadecenoyl)-glycerol + octadecanoate + H(+)</text>
        <dbReference type="Rhea" id="RHEA:77103"/>
        <dbReference type="ChEBI" id="CHEBI:15377"/>
        <dbReference type="ChEBI" id="CHEBI:15378"/>
        <dbReference type="ChEBI" id="CHEBI:25629"/>
        <dbReference type="ChEBI" id="CHEBI:73990"/>
        <dbReference type="ChEBI" id="CHEBI:75468"/>
    </reaction>
</comment>
<evidence type="ECO:0000256" key="11">
    <source>
        <dbReference type="ARBA" id="ARBA00048919"/>
    </source>
</evidence>
<evidence type="ECO:0000256" key="7">
    <source>
        <dbReference type="ARBA" id="ARBA00044064"/>
    </source>
</evidence>
<evidence type="ECO:0000256" key="3">
    <source>
        <dbReference type="ARBA" id="ARBA00026104"/>
    </source>
</evidence>
<dbReference type="AlphaFoldDB" id="B4N1X1"/>
<dbReference type="KEGG" id="dwi:6644783"/>
<dbReference type="PhylomeDB" id="B4N1X1"/>
<evidence type="ECO:0000256" key="8">
    <source>
        <dbReference type="ARBA" id="ARBA00048283"/>
    </source>
</evidence>
<dbReference type="STRING" id="7260.B4N1X1"/>
<comment type="catalytic activity">
    <reaction evidence="11">
        <text>1-octadecanoyl-2-(5Z,8Z,11Z,14Z-eicosatetraenoyl)-sn-glycerol + H2O = 2-(5Z,8Z,11Z,14Z-eicosatetraenoyl)-glycerol + octadecanoate + H(+)</text>
        <dbReference type="Rhea" id="RHEA:38507"/>
        <dbReference type="ChEBI" id="CHEBI:15377"/>
        <dbReference type="ChEBI" id="CHEBI:15378"/>
        <dbReference type="ChEBI" id="CHEBI:25629"/>
        <dbReference type="ChEBI" id="CHEBI:52392"/>
        <dbReference type="ChEBI" id="CHEBI:75728"/>
    </reaction>
</comment>
<proteinExistence type="inferred from homology"/>
<feature type="domain" description="AB hydrolase-1" evidence="12">
    <location>
        <begin position="58"/>
        <end position="299"/>
    </location>
</feature>
<dbReference type="HOGENOM" id="CLU_020336_53_0_1"/>
<dbReference type="InParanoid" id="B4N1X1"/>
<keyword evidence="14" id="KW-1185">Reference proteome</keyword>
<protein>
    <recommendedName>
        <fullName evidence="7">sn-1-specific diacylglycerol lipase ABHD11</fullName>
        <ecNumber evidence="3">3.1.1.116</ecNumber>
    </recommendedName>
    <alternativeName>
        <fullName evidence="4">Alpha/beta hydrolase domain-containing protein 11</fullName>
    </alternativeName>
</protein>
<dbReference type="Gene3D" id="3.40.50.1820">
    <property type="entry name" value="alpha/beta hydrolase"/>
    <property type="match status" value="1"/>
</dbReference>
<comment type="catalytic activity">
    <reaction evidence="8">
        <text>1-octadecanoyl-2-(4Z,7Z,10Z,13Z,16Z,19Z-docosahexaenoyl)-sn-glycerol + H2O = 2-(4Z,7Z,10Z,13Z,16Z,19Z-docosahexaenoyl)-glycerol + octadecanoate + H(+)</text>
        <dbReference type="Rhea" id="RHEA:77107"/>
        <dbReference type="ChEBI" id="CHEBI:15377"/>
        <dbReference type="ChEBI" id="CHEBI:15378"/>
        <dbReference type="ChEBI" id="CHEBI:25629"/>
        <dbReference type="ChEBI" id="CHEBI:77129"/>
        <dbReference type="ChEBI" id="CHEBI:186738"/>
    </reaction>
</comment>
<organism evidence="13 14">
    <name type="scientific">Drosophila willistoni</name>
    <name type="common">Fruit fly</name>
    <dbReference type="NCBI Taxonomy" id="7260"/>
    <lineage>
        <taxon>Eukaryota</taxon>
        <taxon>Metazoa</taxon>
        <taxon>Ecdysozoa</taxon>
        <taxon>Arthropoda</taxon>
        <taxon>Hexapoda</taxon>
        <taxon>Insecta</taxon>
        <taxon>Pterygota</taxon>
        <taxon>Neoptera</taxon>
        <taxon>Endopterygota</taxon>
        <taxon>Diptera</taxon>
        <taxon>Brachycera</taxon>
        <taxon>Muscomorpha</taxon>
        <taxon>Ephydroidea</taxon>
        <taxon>Drosophilidae</taxon>
        <taxon>Drosophila</taxon>
        <taxon>Sophophora</taxon>
    </lineage>
</organism>
<dbReference type="EMBL" id="CH963925">
    <property type="protein sequence ID" value="EDW78360.1"/>
    <property type="molecule type" value="Genomic_DNA"/>
</dbReference>
<comment type="catalytic activity">
    <reaction evidence="9">
        <text>1,2-didecanoylglycerol + H2O = decanoylglycerol + decanoate + H(+)</text>
        <dbReference type="Rhea" id="RHEA:48596"/>
        <dbReference type="ChEBI" id="CHEBI:11152"/>
        <dbReference type="ChEBI" id="CHEBI:15377"/>
        <dbReference type="ChEBI" id="CHEBI:15378"/>
        <dbReference type="ChEBI" id="CHEBI:27689"/>
        <dbReference type="ChEBI" id="CHEBI:90605"/>
    </reaction>
</comment>
<evidence type="ECO:0000256" key="2">
    <source>
        <dbReference type="ARBA" id="ARBA00022801"/>
    </source>
</evidence>
<evidence type="ECO:0000256" key="6">
    <source>
        <dbReference type="ARBA" id="ARBA00043742"/>
    </source>
</evidence>
<dbReference type="InterPro" id="IPR000073">
    <property type="entry name" value="AB_hydrolase_1"/>
</dbReference>
<dbReference type="eggNOG" id="KOG2382">
    <property type="taxonomic scope" value="Eukaryota"/>
</dbReference>
<dbReference type="SUPFAM" id="SSF53474">
    <property type="entry name" value="alpha/beta-Hydrolases"/>
    <property type="match status" value="1"/>
</dbReference>
<gene>
    <name evidence="13" type="primary">Dwil\GK16216</name>
    <name evidence="13" type="ORF">Dwil_GK16216</name>
</gene>
<reference evidence="13 14" key="1">
    <citation type="journal article" date="2007" name="Nature">
        <title>Evolution of genes and genomes on the Drosophila phylogeny.</title>
        <authorList>
            <consortium name="Drosophila 12 Genomes Consortium"/>
            <person name="Clark A.G."/>
            <person name="Eisen M.B."/>
            <person name="Smith D.R."/>
            <person name="Bergman C.M."/>
            <person name="Oliver B."/>
            <person name="Markow T.A."/>
            <person name="Kaufman T.C."/>
            <person name="Kellis M."/>
            <person name="Gelbart W."/>
            <person name="Iyer V.N."/>
            <person name="Pollard D.A."/>
            <person name="Sackton T.B."/>
            <person name="Larracuente A.M."/>
            <person name="Singh N.D."/>
            <person name="Abad J.P."/>
            <person name="Abt D.N."/>
            <person name="Adryan B."/>
            <person name="Aguade M."/>
            <person name="Akashi H."/>
            <person name="Anderson W.W."/>
            <person name="Aquadro C.F."/>
            <person name="Ardell D.H."/>
            <person name="Arguello R."/>
            <person name="Artieri C.G."/>
            <person name="Barbash D.A."/>
            <person name="Barker D."/>
            <person name="Barsanti P."/>
            <person name="Batterham P."/>
            <person name="Batzoglou S."/>
            <person name="Begun D."/>
            <person name="Bhutkar A."/>
            <person name="Blanco E."/>
            <person name="Bosak S.A."/>
            <person name="Bradley R.K."/>
            <person name="Brand A.D."/>
            <person name="Brent M.R."/>
            <person name="Brooks A.N."/>
            <person name="Brown R.H."/>
            <person name="Butlin R.K."/>
            <person name="Caggese C."/>
            <person name="Calvi B.R."/>
            <person name="Bernardo de Carvalho A."/>
            <person name="Caspi A."/>
            <person name="Castrezana S."/>
            <person name="Celniker S.E."/>
            <person name="Chang J.L."/>
            <person name="Chapple C."/>
            <person name="Chatterji S."/>
            <person name="Chinwalla A."/>
            <person name="Civetta A."/>
            <person name="Clifton S.W."/>
            <person name="Comeron J.M."/>
            <person name="Costello J.C."/>
            <person name="Coyne J.A."/>
            <person name="Daub J."/>
            <person name="David R.G."/>
            <person name="Delcher A.L."/>
            <person name="Delehaunty K."/>
            <person name="Do C.B."/>
            <person name="Ebling H."/>
            <person name="Edwards K."/>
            <person name="Eickbush T."/>
            <person name="Evans J.D."/>
            <person name="Filipski A."/>
            <person name="Findeiss S."/>
            <person name="Freyhult E."/>
            <person name="Fulton L."/>
            <person name="Fulton R."/>
            <person name="Garcia A.C."/>
            <person name="Gardiner A."/>
            <person name="Garfield D.A."/>
            <person name="Garvin B.E."/>
            <person name="Gibson G."/>
            <person name="Gilbert D."/>
            <person name="Gnerre S."/>
            <person name="Godfrey J."/>
            <person name="Good R."/>
            <person name="Gotea V."/>
            <person name="Gravely B."/>
            <person name="Greenberg A.J."/>
            <person name="Griffiths-Jones S."/>
            <person name="Gross S."/>
            <person name="Guigo R."/>
            <person name="Gustafson E.A."/>
            <person name="Haerty W."/>
            <person name="Hahn M.W."/>
            <person name="Halligan D.L."/>
            <person name="Halpern A.L."/>
            <person name="Halter G.M."/>
            <person name="Han M.V."/>
            <person name="Heger A."/>
            <person name="Hillier L."/>
            <person name="Hinrichs A.S."/>
            <person name="Holmes I."/>
            <person name="Hoskins R.A."/>
            <person name="Hubisz M.J."/>
            <person name="Hultmark D."/>
            <person name="Huntley M.A."/>
            <person name="Jaffe D.B."/>
            <person name="Jagadeeshan S."/>
            <person name="Jeck W.R."/>
            <person name="Johnson J."/>
            <person name="Jones C.D."/>
            <person name="Jordan W.C."/>
            <person name="Karpen G.H."/>
            <person name="Kataoka E."/>
            <person name="Keightley P.D."/>
            <person name="Kheradpour P."/>
            <person name="Kirkness E.F."/>
            <person name="Koerich L.B."/>
            <person name="Kristiansen K."/>
            <person name="Kudrna D."/>
            <person name="Kulathinal R.J."/>
            <person name="Kumar S."/>
            <person name="Kwok R."/>
            <person name="Lander E."/>
            <person name="Langley C.H."/>
            <person name="Lapoint R."/>
            <person name="Lazzaro B.P."/>
            <person name="Lee S.J."/>
            <person name="Levesque L."/>
            <person name="Li R."/>
            <person name="Lin C.F."/>
            <person name="Lin M.F."/>
            <person name="Lindblad-Toh K."/>
            <person name="Llopart A."/>
            <person name="Long M."/>
            <person name="Low L."/>
            <person name="Lozovsky E."/>
            <person name="Lu J."/>
            <person name="Luo M."/>
            <person name="Machado C.A."/>
            <person name="Makalowski W."/>
            <person name="Marzo M."/>
            <person name="Matsuda M."/>
            <person name="Matzkin L."/>
            <person name="McAllister B."/>
            <person name="McBride C.S."/>
            <person name="McKernan B."/>
            <person name="McKernan K."/>
            <person name="Mendez-Lago M."/>
            <person name="Minx P."/>
            <person name="Mollenhauer M.U."/>
            <person name="Montooth K."/>
            <person name="Mount S.M."/>
            <person name="Mu X."/>
            <person name="Myers E."/>
            <person name="Negre B."/>
            <person name="Newfeld S."/>
            <person name="Nielsen R."/>
            <person name="Noor M.A."/>
            <person name="O'Grady P."/>
            <person name="Pachter L."/>
            <person name="Papaceit M."/>
            <person name="Parisi M.J."/>
            <person name="Parisi M."/>
            <person name="Parts L."/>
            <person name="Pedersen J.S."/>
            <person name="Pesole G."/>
            <person name="Phillippy A.M."/>
            <person name="Ponting C.P."/>
            <person name="Pop M."/>
            <person name="Porcelli D."/>
            <person name="Powell J.R."/>
            <person name="Prohaska S."/>
            <person name="Pruitt K."/>
            <person name="Puig M."/>
            <person name="Quesneville H."/>
            <person name="Ram K.R."/>
            <person name="Rand D."/>
            <person name="Rasmussen M.D."/>
            <person name="Reed L.K."/>
            <person name="Reenan R."/>
            <person name="Reily A."/>
            <person name="Remington K.A."/>
            <person name="Rieger T.T."/>
            <person name="Ritchie M.G."/>
            <person name="Robin C."/>
            <person name="Rogers Y.H."/>
            <person name="Rohde C."/>
            <person name="Rozas J."/>
            <person name="Rubenfield M.J."/>
            <person name="Ruiz A."/>
            <person name="Russo S."/>
            <person name="Salzberg S.L."/>
            <person name="Sanchez-Gracia A."/>
            <person name="Saranga D.J."/>
            <person name="Sato H."/>
            <person name="Schaeffer S.W."/>
            <person name="Schatz M.C."/>
            <person name="Schlenke T."/>
            <person name="Schwartz R."/>
            <person name="Segarra C."/>
            <person name="Singh R.S."/>
            <person name="Sirot L."/>
            <person name="Sirota M."/>
            <person name="Sisneros N.B."/>
            <person name="Smith C.D."/>
            <person name="Smith T.F."/>
            <person name="Spieth J."/>
            <person name="Stage D.E."/>
            <person name="Stark A."/>
            <person name="Stephan W."/>
            <person name="Strausberg R.L."/>
            <person name="Strempel S."/>
            <person name="Sturgill D."/>
            <person name="Sutton G."/>
            <person name="Sutton G.G."/>
            <person name="Tao W."/>
            <person name="Teichmann S."/>
            <person name="Tobari Y.N."/>
            <person name="Tomimura Y."/>
            <person name="Tsolas J.M."/>
            <person name="Valente V.L."/>
            <person name="Venter E."/>
            <person name="Venter J.C."/>
            <person name="Vicario S."/>
            <person name="Vieira F.G."/>
            <person name="Vilella A.J."/>
            <person name="Villasante A."/>
            <person name="Walenz B."/>
            <person name="Wang J."/>
            <person name="Wasserman M."/>
            <person name="Watts T."/>
            <person name="Wilson D."/>
            <person name="Wilson R.K."/>
            <person name="Wing R.A."/>
            <person name="Wolfner M.F."/>
            <person name="Wong A."/>
            <person name="Wong G.K."/>
            <person name="Wu C.I."/>
            <person name="Wu G."/>
            <person name="Yamamoto D."/>
            <person name="Yang H.P."/>
            <person name="Yang S.P."/>
            <person name="Yorke J.A."/>
            <person name="Yoshida K."/>
            <person name="Zdobnov E."/>
            <person name="Zhang P."/>
            <person name="Zhang Y."/>
            <person name="Zimin A.V."/>
            <person name="Baldwin J."/>
            <person name="Abdouelleil A."/>
            <person name="Abdulkadir J."/>
            <person name="Abebe A."/>
            <person name="Abera B."/>
            <person name="Abreu J."/>
            <person name="Acer S.C."/>
            <person name="Aftuck L."/>
            <person name="Alexander A."/>
            <person name="An P."/>
            <person name="Anderson E."/>
            <person name="Anderson S."/>
            <person name="Arachi H."/>
            <person name="Azer M."/>
            <person name="Bachantsang P."/>
            <person name="Barry A."/>
            <person name="Bayul T."/>
            <person name="Berlin A."/>
            <person name="Bessette D."/>
            <person name="Bloom T."/>
            <person name="Blye J."/>
            <person name="Boguslavskiy L."/>
            <person name="Bonnet C."/>
            <person name="Boukhgalter B."/>
            <person name="Bourzgui I."/>
            <person name="Brown A."/>
            <person name="Cahill P."/>
            <person name="Channer S."/>
            <person name="Cheshatsang Y."/>
            <person name="Chuda L."/>
            <person name="Citroen M."/>
            <person name="Collymore A."/>
            <person name="Cooke P."/>
            <person name="Costello M."/>
            <person name="D'Aco K."/>
            <person name="Daza R."/>
            <person name="De Haan G."/>
            <person name="DeGray S."/>
            <person name="DeMaso C."/>
            <person name="Dhargay N."/>
            <person name="Dooley K."/>
            <person name="Dooley E."/>
            <person name="Doricent M."/>
            <person name="Dorje P."/>
            <person name="Dorjee K."/>
            <person name="Dupes A."/>
            <person name="Elong R."/>
            <person name="Falk J."/>
            <person name="Farina A."/>
            <person name="Faro S."/>
            <person name="Ferguson D."/>
            <person name="Fisher S."/>
            <person name="Foley C.D."/>
            <person name="Franke A."/>
            <person name="Friedrich D."/>
            <person name="Gadbois L."/>
            <person name="Gearin G."/>
            <person name="Gearin C.R."/>
            <person name="Giannoukos G."/>
            <person name="Goode T."/>
            <person name="Graham J."/>
            <person name="Grandbois E."/>
            <person name="Grewal S."/>
            <person name="Gyaltsen K."/>
            <person name="Hafez N."/>
            <person name="Hagos B."/>
            <person name="Hall J."/>
            <person name="Henson C."/>
            <person name="Hollinger A."/>
            <person name="Honan T."/>
            <person name="Huard M.D."/>
            <person name="Hughes L."/>
            <person name="Hurhula B."/>
            <person name="Husby M.E."/>
            <person name="Kamat A."/>
            <person name="Kanga B."/>
            <person name="Kashin S."/>
            <person name="Khazanovich D."/>
            <person name="Kisner P."/>
            <person name="Lance K."/>
            <person name="Lara M."/>
            <person name="Lee W."/>
            <person name="Lennon N."/>
            <person name="Letendre F."/>
            <person name="LeVine R."/>
            <person name="Lipovsky A."/>
            <person name="Liu X."/>
            <person name="Liu J."/>
            <person name="Liu S."/>
            <person name="Lokyitsang T."/>
            <person name="Lokyitsang Y."/>
            <person name="Lubonja R."/>
            <person name="Lui A."/>
            <person name="MacDonald P."/>
            <person name="Magnisalis V."/>
            <person name="Maru K."/>
            <person name="Matthews C."/>
            <person name="McCusker W."/>
            <person name="McDonough S."/>
            <person name="Mehta T."/>
            <person name="Meldrim J."/>
            <person name="Meneus L."/>
            <person name="Mihai O."/>
            <person name="Mihalev A."/>
            <person name="Mihova T."/>
            <person name="Mittelman R."/>
            <person name="Mlenga V."/>
            <person name="Montmayeur A."/>
            <person name="Mulrain L."/>
            <person name="Navidi A."/>
            <person name="Naylor J."/>
            <person name="Negash T."/>
            <person name="Nguyen T."/>
            <person name="Nguyen N."/>
            <person name="Nicol R."/>
            <person name="Norbu C."/>
            <person name="Norbu N."/>
            <person name="Novod N."/>
            <person name="O'Neill B."/>
            <person name="Osman S."/>
            <person name="Markiewicz E."/>
            <person name="Oyono O.L."/>
            <person name="Patti C."/>
            <person name="Phunkhang P."/>
            <person name="Pierre F."/>
            <person name="Priest M."/>
            <person name="Raghuraman S."/>
            <person name="Rege F."/>
            <person name="Reyes R."/>
            <person name="Rise C."/>
            <person name="Rogov P."/>
            <person name="Ross K."/>
            <person name="Ryan E."/>
            <person name="Settipalli S."/>
            <person name="Shea T."/>
            <person name="Sherpa N."/>
            <person name="Shi L."/>
            <person name="Shih D."/>
            <person name="Sparrow T."/>
            <person name="Spaulding J."/>
            <person name="Stalker J."/>
            <person name="Stange-Thomann N."/>
            <person name="Stavropoulos S."/>
            <person name="Stone C."/>
            <person name="Strader C."/>
            <person name="Tesfaye S."/>
            <person name="Thomson T."/>
            <person name="Thoulutsang Y."/>
            <person name="Thoulutsang D."/>
            <person name="Topham K."/>
            <person name="Topping I."/>
            <person name="Tsamla T."/>
            <person name="Vassiliev H."/>
            <person name="Vo A."/>
            <person name="Wangchuk T."/>
            <person name="Wangdi T."/>
            <person name="Weiand M."/>
            <person name="Wilkinson J."/>
            <person name="Wilson A."/>
            <person name="Yadav S."/>
            <person name="Young G."/>
            <person name="Yu Q."/>
            <person name="Zembek L."/>
            <person name="Zhong D."/>
            <person name="Zimmer A."/>
            <person name="Zwirko Z."/>
            <person name="Jaffe D.B."/>
            <person name="Alvarez P."/>
            <person name="Brockman W."/>
            <person name="Butler J."/>
            <person name="Chin C."/>
            <person name="Gnerre S."/>
            <person name="Grabherr M."/>
            <person name="Kleber M."/>
            <person name="Mauceli E."/>
            <person name="MacCallum I."/>
        </authorList>
    </citation>
    <scope>NUCLEOTIDE SEQUENCE [LARGE SCALE GENOMIC DNA]</scope>
    <source>
        <strain evidence="14">Tucson 14030-0811.24</strain>
    </source>
</reference>
<keyword evidence="2" id="KW-0378">Hydrolase</keyword>
<dbReference type="PANTHER" id="PTHR46118">
    <property type="entry name" value="PROTEIN ABHD11"/>
    <property type="match status" value="1"/>
</dbReference>
<dbReference type="OMA" id="LITMHGL"/>
<evidence type="ECO:0000256" key="9">
    <source>
        <dbReference type="ARBA" id="ARBA00048504"/>
    </source>
</evidence>
<evidence type="ECO:0000256" key="5">
    <source>
        <dbReference type="ARBA" id="ARBA00043667"/>
    </source>
</evidence>
<dbReference type="Proteomes" id="UP000007798">
    <property type="component" value="Unassembled WGS sequence"/>
</dbReference>
<dbReference type="EC" id="3.1.1.116" evidence="3"/>
<accession>B4N1X1</accession>
<dbReference type="InterPro" id="IPR029058">
    <property type="entry name" value="AB_hydrolase_fold"/>
</dbReference>
<dbReference type="GO" id="GO:0005739">
    <property type="term" value="C:mitochondrion"/>
    <property type="evidence" value="ECO:0007669"/>
    <property type="project" value="TreeGrafter"/>
</dbReference>
<evidence type="ECO:0000256" key="1">
    <source>
        <dbReference type="ARBA" id="ARBA00008645"/>
    </source>
</evidence>
<sequence>MLRSLTVKVRPNCLIETPKWCMLGKHTRCYASEQEPNLEPIVMSTDVFDGPKLDVTQPPLITMHGLFGSKQNWRGISKALSQRTNRRIYTVDARNHGESPHTTVHSSASMSADVVAFMKARKLEKACLMGHSMGGRTMMYFALKYPQLTDRLIVVDISPIAVPRSTNEMIRIFDAMINMTVSPSVSMSEGRKLVREQIKQATDSNETVDFIMLNLRKDPQTGVFSWACNAQLLRDFLPKFQQYGSKLSNLPPYTGPTTFICGTHSPYMKRDHWPQILELFPNASIHWLETGHLVHFEQPQQFLSLVGDFINQP</sequence>
<dbReference type="OrthoDB" id="8119704at2759"/>
<evidence type="ECO:0000259" key="12">
    <source>
        <dbReference type="Pfam" id="PF00561"/>
    </source>
</evidence>
<dbReference type="Pfam" id="PF00561">
    <property type="entry name" value="Abhydrolase_1"/>
    <property type="match status" value="1"/>
</dbReference>
<evidence type="ECO:0000256" key="4">
    <source>
        <dbReference type="ARBA" id="ARBA00042703"/>
    </source>
</evidence>
<comment type="catalytic activity">
    <reaction evidence="5">
        <text>a 1,2-diacyl-sn-glycerol + H2O = a 2-acylglycerol + a fatty acid + H(+)</text>
        <dbReference type="Rhea" id="RHEA:33275"/>
        <dbReference type="ChEBI" id="CHEBI:15377"/>
        <dbReference type="ChEBI" id="CHEBI:15378"/>
        <dbReference type="ChEBI" id="CHEBI:17389"/>
        <dbReference type="ChEBI" id="CHEBI:17815"/>
        <dbReference type="ChEBI" id="CHEBI:28868"/>
        <dbReference type="EC" id="3.1.1.116"/>
    </reaction>
</comment>
<name>B4N1X1_DROWI</name>
<dbReference type="FunCoup" id="B4N1X1">
    <property type="interactions" value="1405"/>
</dbReference>